<feature type="domain" description="AprE-like beta-barrel" evidence="8">
    <location>
        <begin position="291"/>
        <end position="383"/>
    </location>
</feature>
<dbReference type="SUPFAM" id="SSF111369">
    <property type="entry name" value="HlyD-like secretion proteins"/>
    <property type="match status" value="1"/>
</dbReference>
<evidence type="ECO:0000313" key="10">
    <source>
        <dbReference type="Proteomes" id="UP001320122"/>
    </source>
</evidence>
<evidence type="ECO:0000313" key="9">
    <source>
        <dbReference type="EMBL" id="MCE8018716.1"/>
    </source>
</evidence>
<dbReference type="Gene3D" id="2.40.50.100">
    <property type="match status" value="1"/>
</dbReference>
<dbReference type="Pfam" id="PF26002">
    <property type="entry name" value="Beta-barrel_AprE"/>
    <property type="match status" value="1"/>
</dbReference>
<comment type="caution">
    <text evidence="9">The sequence shown here is derived from an EMBL/GenBank/DDBJ whole genome shotgun (WGS) entry which is preliminary data.</text>
</comment>
<evidence type="ECO:0000256" key="5">
    <source>
        <dbReference type="ARBA" id="ARBA00022989"/>
    </source>
</evidence>
<keyword evidence="4" id="KW-0812">Transmembrane</keyword>
<gene>
    <name evidence="9" type="ORF">HOP51_01095</name>
</gene>
<dbReference type="InterPro" id="IPR058982">
    <property type="entry name" value="Beta-barrel_AprE"/>
</dbReference>
<dbReference type="Gene3D" id="1.10.287.470">
    <property type="entry name" value="Helix hairpin bin"/>
    <property type="match status" value="1"/>
</dbReference>
<evidence type="ECO:0000256" key="1">
    <source>
        <dbReference type="ARBA" id="ARBA00004167"/>
    </source>
</evidence>
<accession>A0ABS9AAS7</accession>
<keyword evidence="5" id="KW-1133">Transmembrane helix</keyword>
<keyword evidence="10" id="KW-1185">Reference proteome</keyword>
<protein>
    <submittedName>
        <fullName evidence="9">HlyD family efflux transporter periplasmic adaptor subunit</fullName>
    </submittedName>
</protein>
<evidence type="ECO:0000256" key="6">
    <source>
        <dbReference type="ARBA" id="ARBA00023136"/>
    </source>
</evidence>
<keyword evidence="6" id="KW-0472">Membrane</keyword>
<keyword evidence="3" id="KW-0813">Transport</keyword>
<reference evidence="9 10" key="1">
    <citation type="journal article" date="2021" name="Front. Microbiol.">
        <title>Aerobic Denitrification and Heterotrophic Sulfur Oxidation in the Genus Halomonas Revealed by Six Novel Species Characterizations and Genome-Based Analysis.</title>
        <authorList>
            <person name="Wang L."/>
            <person name="Shao Z."/>
        </authorList>
    </citation>
    <scope>NUCLEOTIDE SEQUENCE [LARGE SCALE GENOMIC DNA]</scope>
    <source>
        <strain evidence="9 10">MCCC 1A11036</strain>
    </source>
</reference>
<dbReference type="Proteomes" id="UP001320122">
    <property type="component" value="Unassembled WGS sequence"/>
</dbReference>
<dbReference type="InterPro" id="IPR050739">
    <property type="entry name" value="MFP"/>
</dbReference>
<evidence type="ECO:0000256" key="2">
    <source>
        <dbReference type="ARBA" id="ARBA00009477"/>
    </source>
</evidence>
<comment type="similarity">
    <text evidence="2">Belongs to the membrane fusion protein (MFP) (TC 8.A.1) family.</text>
</comment>
<dbReference type="RefSeq" id="WP_234272092.1">
    <property type="nucleotide sequence ID" value="NZ_JABFTT010000001.1"/>
</dbReference>
<dbReference type="PROSITE" id="PS00543">
    <property type="entry name" value="HLYD_FAMILY"/>
    <property type="match status" value="1"/>
</dbReference>
<feature type="coiled-coil region" evidence="7">
    <location>
        <begin position="111"/>
        <end position="138"/>
    </location>
</feature>
<organism evidence="9 10">
    <name type="scientific">Billgrantia zhangzhouensis</name>
    <dbReference type="NCBI Taxonomy" id="2733481"/>
    <lineage>
        <taxon>Bacteria</taxon>
        <taxon>Pseudomonadati</taxon>
        <taxon>Pseudomonadota</taxon>
        <taxon>Gammaproteobacteria</taxon>
        <taxon>Oceanospirillales</taxon>
        <taxon>Halomonadaceae</taxon>
        <taxon>Billgrantia</taxon>
    </lineage>
</organism>
<dbReference type="Gene3D" id="2.40.30.170">
    <property type="match status" value="1"/>
</dbReference>
<dbReference type="PANTHER" id="PTHR30386">
    <property type="entry name" value="MEMBRANE FUSION SUBUNIT OF EMRAB-TOLC MULTIDRUG EFFLUX PUMP"/>
    <property type="match status" value="1"/>
</dbReference>
<evidence type="ECO:0000256" key="3">
    <source>
        <dbReference type="ARBA" id="ARBA00022448"/>
    </source>
</evidence>
<dbReference type="InterPro" id="IPR006144">
    <property type="entry name" value="Secretion_HlyD_CS"/>
</dbReference>
<dbReference type="PANTHER" id="PTHR30386:SF26">
    <property type="entry name" value="TRANSPORT PROTEIN COMB"/>
    <property type="match status" value="1"/>
</dbReference>
<sequence length="401" mass="45282">MSSLTQHRPGRRELHVLRELGDPGGGLEHRAARPILWCSLLALLSFVAWAAWAEVDEVTRGEGRVVPLTRMQTIQSLEGGILAELLVRRGEQVEPGQPLVRLDDTRFRSSYLETSAQIKELRAAIARLEAEVLEAENIAFPEELNGETELIRLQESLFRARRERLREAEHSIGEEVGLARRQLALVEPLVRSRSVSEMEALRLGQDIASLSGRLAEIRNTYVQDAYTEMSDKQAELHFLEQTLLQRRDQLVRTELHSPVRGRVNDIMVNTRGGVIQPGEAIMEITPIDDQLLIEARVRPQDVAFVAPGMPASVKISAYDYTIYGDLEGVVEQISEDTIEEETPRGREAFYEVLIRTDQAHLERHGEVLPIRPGMVAQVDIQTGKRTLLSYLLKPIIKARLY</sequence>
<comment type="subcellular location">
    <subcellularLocation>
        <location evidence="1">Membrane</location>
        <topology evidence="1">Single-pass membrane protein</topology>
    </subcellularLocation>
</comment>
<keyword evidence="7" id="KW-0175">Coiled coil</keyword>
<evidence type="ECO:0000256" key="7">
    <source>
        <dbReference type="SAM" id="Coils"/>
    </source>
</evidence>
<name>A0ABS9AAS7_9GAMM</name>
<dbReference type="PRINTS" id="PR01490">
    <property type="entry name" value="RTXTOXIND"/>
</dbReference>
<proteinExistence type="inferred from homology"/>
<dbReference type="EMBL" id="JABFTT010000001">
    <property type="protein sequence ID" value="MCE8018716.1"/>
    <property type="molecule type" value="Genomic_DNA"/>
</dbReference>
<evidence type="ECO:0000259" key="8">
    <source>
        <dbReference type="Pfam" id="PF26002"/>
    </source>
</evidence>
<evidence type="ECO:0000256" key="4">
    <source>
        <dbReference type="ARBA" id="ARBA00022692"/>
    </source>
</evidence>